<evidence type="ECO:0000313" key="2">
    <source>
        <dbReference type="EMBL" id="KZV96702.1"/>
    </source>
</evidence>
<sequence>MRFISLPVLSLAVAMGSFVAASALKARDDPALPESATLFVKNAAGTAVAFGTNDGRFLALPNAQEDTLIQPYEVTKILTNDPSIGLRATLGFGGTHAGVCTRTFPDFLLLCGADRIPDPEFDSQFVFSPVFENGEWNYVTELGITLANIGPWLRLHMIGDNETSLMLTSSSSSLARCPSSEVF</sequence>
<dbReference type="Proteomes" id="UP000077266">
    <property type="component" value="Unassembled WGS sequence"/>
</dbReference>
<dbReference type="AlphaFoldDB" id="A0A165KQM6"/>
<name>A0A165KQM6_EXIGL</name>
<gene>
    <name evidence="2" type="ORF">EXIGLDRAFT_833414</name>
</gene>
<evidence type="ECO:0000313" key="3">
    <source>
        <dbReference type="Proteomes" id="UP000077266"/>
    </source>
</evidence>
<dbReference type="EMBL" id="KV425939">
    <property type="protein sequence ID" value="KZV96702.1"/>
    <property type="molecule type" value="Genomic_DNA"/>
</dbReference>
<protein>
    <submittedName>
        <fullName evidence="2">Uncharacterized protein</fullName>
    </submittedName>
</protein>
<reference evidence="2 3" key="1">
    <citation type="journal article" date="2016" name="Mol. Biol. Evol.">
        <title>Comparative Genomics of Early-Diverging Mushroom-Forming Fungi Provides Insights into the Origins of Lignocellulose Decay Capabilities.</title>
        <authorList>
            <person name="Nagy L.G."/>
            <person name="Riley R."/>
            <person name="Tritt A."/>
            <person name="Adam C."/>
            <person name="Daum C."/>
            <person name="Floudas D."/>
            <person name="Sun H."/>
            <person name="Yadav J.S."/>
            <person name="Pangilinan J."/>
            <person name="Larsson K.H."/>
            <person name="Matsuura K."/>
            <person name="Barry K."/>
            <person name="Labutti K."/>
            <person name="Kuo R."/>
            <person name="Ohm R.A."/>
            <person name="Bhattacharya S.S."/>
            <person name="Shirouzu T."/>
            <person name="Yoshinaga Y."/>
            <person name="Martin F.M."/>
            <person name="Grigoriev I.V."/>
            <person name="Hibbett D.S."/>
        </authorList>
    </citation>
    <scope>NUCLEOTIDE SEQUENCE [LARGE SCALE GENOMIC DNA]</scope>
    <source>
        <strain evidence="2 3">HHB12029</strain>
    </source>
</reference>
<feature type="signal peptide" evidence="1">
    <location>
        <begin position="1"/>
        <end position="23"/>
    </location>
</feature>
<keyword evidence="1" id="KW-0732">Signal</keyword>
<proteinExistence type="predicted"/>
<keyword evidence="3" id="KW-1185">Reference proteome</keyword>
<organism evidence="2 3">
    <name type="scientific">Exidia glandulosa HHB12029</name>
    <dbReference type="NCBI Taxonomy" id="1314781"/>
    <lineage>
        <taxon>Eukaryota</taxon>
        <taxon>Fungi</taxon>
        <taxon>Dikarya</taxon>
        <taxon>Basidiomycota</taxon>
        <taxon>Agaricomycotina</taxon>
        <taxon>Agaricomycetes</taxon>
        <taxon>Auriculariales</taxon>
        <taxon>Exidiaceae</taxon>
        <taxon>Exidia</taxon>
    </lineage>
</organism>
<accession>A0A165KQM6</accession>
<feature type="chain" id="PRO_5007861148" evidence="1">
    <location>
        <begin position="24"/>
        <end position="183"/>
    </location>
</feature>
<dbReference type="InParanoid" id="A0A165KQM6"/>
<evidence type="ECO:0000256" key="1">
    <source>
        <dbReference type="SAM" id="SignalP"/>
    </source>
</evidence>